<dbReference type="KEGG" id="fvr:FVEG_15938"/>
<organism evidence="1 2">
    <name type="scientific">Gibberella moniliformis (strain M3125 / FGSC 7600)</name>
    <name type="common">Maize ear and stalk rot fungus</name>
    <name type="synonym">Fusarium verticillioides</name>
    <dbReference type="NCBI Taxonomy" id="334819"/>
    <lineage>
        <taxon>Eukaryota</taxon>
        <taxon>Fungi</taxon>
        <taxon>Dikarya</taxon>
        <taxon>Ascomycota</taxon>
        <taxon>Pezizomycotina</taxon>
        <taxon>Sordariomycetes</taxon>
        <taxon>Hypocreomycetidae</taxon>
        <taxon>Hypocreales</taxon>
        <taxon>Nectriaceae</taxon>
        <taxon>Fusarium</taxon>
        <taxon>Fusarium fujikuroi species complex</taxon>
    </lineage>
</organism>
<keyword evidence="2" id="KW-1185">Reference proteome</keyword>
<dbReference type="EMBL" id="DS022249">
    <property type="protein sequence ID" value="EWG46216.1"/>
    <property type="molecule type" value="Genomic_DNA"/>
</dbReference>
<accession>W7M5C6</accession>
<gene>
    <name evidence="1" type="ORF">FVEG_15938</name>
</gene>
<protein>
    <submittedName>
        <fullName evidence="1">Uncharacterized protein</fullName>
    </submittedName>
</protein>
<evidence type="ECO:0000313" key="2">
    <source>
        <dbReference type="Proteomes" id="UP000009096"/>
    </source>
</evidence>
<evidence type="ECO:0000313" key="1">
    <source>
        <dbReference type="EMBL" id="EWG46216.1"/>
    </source>
</evidence>
<dbReference type="VEuPathDB" id="FungiDB:FVEG_15938"/>
<name>W7M5C6_GIBM7</name>
<dbReference type="AlphaFoldDB" id="W7M5C6"/>
<sequence>MEAILGIRVKHDEVFQEIQGRRKREFKEGESEREEKELISTGSTPSLVCLGQGATRQGTRRRVCSEGTVPLRPQIQGRLYLSLLSWIRRKQDKMERSEWRFCM</sequence>
<reference evidence="1 2" key="1">
    <citation type="journal article" date="2010" name="Nature">
        <title>Comparative genomics reveals mobile pathogenicity chromosomes in Fusarium.</title>
        <authorList>
            <person name="Ma L.J."/>
            <person name="van der Does H.C."/>
            <person name="Borkovich K.A."/>
            <person name="Coleman J.J."/>
            <person name="Daboussi M.J."/>
            <person name="Di Pietro A."/>
            <person name="Dufresne M."/>
            <person name="Freitag M."/>
            <person name="Grabherr M."/>
            <person name="Henrissat B."/>
            <person name="Houterman P.M."/>
            <person name="Kang S."/>
            <person name="Shim W.B."/>
            <person name="Woloshuk C."/>
            <person name="Xie X."/>
            <person name="Xu J.R."/>
            <person name="Antoniw J."/>
            <person name="Baker S.E."/>
            <person name="Bluhm B.H."/>
            <person name="Breakspear A."/>
            <person name="Brown D.W."/>
            <person name="Butchko R.A."/>
            <person name="Chapman S."/>
            <person name="Coulson R."/>
            <person name="Coutinho P.M."/>
            <person name="Danchin E.G."/>
            <person name="Diener A."/>
            <person name="Gale L.R."/>
            <person name="Gardiner D.M."/>
            <person name="Goff S."/>
            <person name="Hammond-Kosack K.E."/>
            <person name="Hilburn K."/>
            <person name="Hua-Van A."/>
            <person name="Jonkers W."/>
            <person name="Kazan K."/>
            <person name="Kodira C.D."/>
            <person name="Koehrsen M."/>
            <person name="Kumar L."/>
            <person name="Lee Y.H."/>
            <person name="Li L."/>
            <person name="Manners J.M."/>
            <person name="Miranda-Saavedra D."/>
            <person name="Mukherjee M."/>
            <person name="Park G."/>
            <person name="Park J."/>
            <person name="Park S.Y."/>
            <person name="Proctor R.H."/>
            <person name="Regev A."/>
            <person name="Ruiz-Roldan M.C."/>
            <person name="Sain D."/>
            <person name="Sakthikumar S."/>
            <person name="Sykes S."/>
            <person name="Schwartz D.C."/>
            <person name="Turgeon B.G."/>
            <person name="Wapinski I."/>
            <person name="Yoder O."/>
            <person name="Young S."/>
            <person name="Zeng Q."/>
            <person name="Zhou S."/>
            <person name="Galagan J."/>
            <person name="Cuomo C.A."/>
            <person name="Kistler H.C."/>
            <person name="Rep M."/>
        </authorList>
    </citation>
    <scope>NUCLEOTIDE SEQUENCE [LARGE SCALE GENOMIC DNA]</scope>
    <source>
        <strain evidence="2">M3125 / FGSC 7600</strain>
    </source>
</reference>
<dbReference type="RefSeq" id="XP_018752407.1">
    <property type="nucleotide sequence ID" value="XM_018905169.1"/>
</dbReference>
<dbReference type="GeneID" id="30072814"/>
<dbReference type="EMBL" id="CM000584">
    <property type="protein sequence ID" value="EWG46216.1"/>
    <property type="molecule type" value="Genomic_DNA"/>
</dbReference>
<proteinExistence type="predicted"/>
<dbReference type="Proteomes" id="UP000009096">
    <property type="component" value="Chromosome 7"/>
</dbReference>